<dbReference type="EMBL" id="CANTUO010000007">
    <property type="protein sequence ID" value="CAI5760808.1"/>
    <property type="molecule type" value="Genomic_DNA"/>
</dbReference>
<feature type="domain" description="Vid27 N-terminal" evidence="4">
    <location>
        <begin position="1"/>
        <end position="184"/>
    </location>
</feature>
<evidence type="ECO:0000259" key="4">
    <source>
        <dbReference type="Pfam" id="PF17748"/>
    </source>
</evidence>
<accession>A0A9W4XJ27</accession>
<dbReference type="InterPro" id="IPR013863">
    <property type="entry name" value="VID27_C"/>
</dbReference>
<evidence type="ECO:0000313" key="6">
    <source>
        <dbReference type="Proteomes" id="UP001152885"/>
    </source>
</evidence>
<dbReference type="GO" id="GO:0005634">
    <property type="term" value="C:nucleus"/>
    <property type="evidence" value="ECO:0007669"/>
    <property type="project" value="TreeGrafter"/>
</dbReference>
<name>A0A9W4XJ27_9ASCO</name>
<gene>
    <name evidence="5" type="ORF">CANVERA_P5316</name>
</gene>
<feature type="region of interest" description="Disordered" evidence="1">
    <location>
        <begin position="349"/>
        <end position="374"/>
    </location>
</feature>
<sequence length="722" mass="83377">MNFLRKFLGTTTTDEIASIPSGKLFLTRSKESPKGAIECLYNDALGSIKQTTRPFYYQLCITRIYQEGEAELYDQEDSDYEEDEEDETSISSNDHQKRKSKEEWVFSLTEDLKIHKFTKSDGSVVIAWNDLQGDLGDKFEFIIDEDVRKNDIEQFIMTIYKCLYENKYRQSSISASDEELKEFEYDPKSELFTFDDFEEEEEEESEEEEENNEPKGEVIYEIKDVALLLYDAISGTFLPVCTENVKIFKLDKFEYSLFIKKTNINCPLSKNMSPTFNYEHNSFIFNIFNYQSDPVTANSYLIKFDSFNDLTKFQNKFLSSMYETLNQKEWDQVEEDYFVDAFSDLNVKDKEKDEESEEEEEDEVDSEVPDSLYEFDSKDKNKNLAVGYKDRSYVSRGNKLGVFGEEENSLKFKTTISNISDLKGKTFIPSKLLLHQEDRYMILSNPEEENKLFKMDLNRGSVVEEWDTNLPVVNYGPNSKFAQLTDEATLTGVSNNAVFNLDPRLKGNKIVNEKIYKTKNNQFQTLTTTEQGFIALGTGKGDIRLYDKLGSKAKTALPSLGDAIIGLDVSRDGKYLLATCKDYLLLIDTTINNGKNQGKIGFTNYFDKDKKPIPKRLSLKPEHEAYIVRENNKPIEFTPGYFNTGLNAKEETIVTSIGKYIISWSLKKILNGNKDSYIVKRYQQDIIADNFKFNSKNIIMASKDDVSMVNRRSLTNPKKIFN</sequence>
<feature type="region of interest" description="Disordered" evidence="1">
    <location>
        <begin position="72"/>
        <end position="96"/>
    </location>
</feature>
<dbReference type="Proteomes" id="UP001152885">
    <property type="component" value="Unassembled WGS sequence"/>
</dbReference>
<evidence type="ECO:0000259" key="2">
    <source>
        <dbReference type="Pfam" id="PF08553"/>
    </source>
</evidence>
<dbReference type="Pfam" id="PF08553">
    <property type="entry name" value="VID27"/>
    <property type="match status" value="1"/>
</dbReference>
<proteinExistence type="predicted"/>
<reference evidence="5" key="1">
    <citation type="submission" date="2022-12" db="EMBL/GenBank/DDBJ databases">
        <authorList>
            <person name="Brejova B."/>
        </authorList>
    </citation>
    <scope>NUCLEOTIDE SEQUENCE</scope>
</reference>
<dbReference type="PANTHER" id="PTHR31913:SF0">
    <property type="entry name" value="VACUOLAR IMPORT AND DEGRADATION PROTEIN 27"/>
    <property type="match status" value="1"/>
</dbReference>
<dbReference type="Pfam" id="PF17747">
    <property type="entry name" value="VID27_PH"/>
    <property type="match status" value="1"/>
</dbReference>
<protein>
    <recommendedName>
        <fullName evidence="7">Vacuolar import and degradation protein 27</fullName>
    </recommendedName>
</protein>
<dbReference type="SUPFAM" id="SSF50978">
    <property type="entry name" value="WD40 repeat-like"/>
    <property type="match status" value="1"/>
</dbReference>
<dbReference type="AlphaFoldDB" id="A0A9W4XJ27"/>
<evidence type="ECO:0000259" key="3">
    <source>
        <dbReference type="Pfam" id="PF17747"/>
    </source>
</evidence>
<evidence type="ECO:0000256" key="1">
    <source>
        <dbReference type="SAM" id="MobiDB-lite"/>
    </source>
</evidence>
<dbReference type="InterPro" id="IPR040458">
    <property type="entry name" value="Vid27"/>
</dbReference>
<feature type="domain" description="Vacuolar import/degradation Vid27 C-terminal" evidence="2">
    <location>
        <begin position="379"/>
        <end position="719"/>
    </location>
</feature>
<evidence type="ECO:0000313" key="5">
    <source>
        <dbReference type="EMBL" id="CAI5760808.1"/>
    </source>
</evidence>
<dbReference type="GO" id="GO:0005737">
    <property type="term" value="C:cytoplasm"/>
    <property type="evidence" value="ECO:0007669"/>
    <property type="project" value="TreeGrafter"/>
</dbReference>
<feature type="compositionally biased region" description="Acidic residues" evidence="1">
    <location>
        <begin position="72"/>
        <end position="88"/>
    </location>
</feature>
<dbReference type="InterPro" id="IPR040768">
    <property type="entry name" value="Vid27_PH"/>
</dbReference>
<organism evidence="5 6">
    <name type="scientific">Candida verbasci</name>
    <dbReference type="NCBI Taxonomy" id="1227364"/>
    <lineage>
        <taxon>Eukaryota</taxon>
        <taxon>Fungi</taxon>
        <taxon>Dikarya</taxon>
        <taxon>Ascomycota</taxon>
        <taxon>Saccharomycotina</taxon>
        <taxon>Pichiomycetes</taxon>
        <taxon>Debaryomycetaceae</taxon>
        <taxon>Candida/Lodderomyces clade</taxon>
        <taxon>Candida</taxon>
    </lineage>
</organism>
<dbReference type="Pfam" id="PF17748">
    <property type="entry name" value="VID27_N"/>
    <property type="match status" value="1"/>
</dbReference>
<dbReference type="OrthoDB" id="10251113at2759"/>
<feature type="compositionally biased region" description="Acidic residues" evidence="1">
    <location>
        <begin position="354"/>
        <end position="368"/>
    </location>
</feature>
<dbReference type="PANTHER" id="PTHR31913">
    <property type="entry name" value="VACUOLAR IMPORT AND DEGRADATION PROTEIN 27"/>
    <property type="match status" value="1"/>
</dbReference>
<keyword evidence="6" id="KW-1185">Reference proteome</keyword>
<dbReference type="InterPro" id="IPR040979">
    <property type="entry name" value="Vid27_N"/>
</dbReference>
<comment type="caution">
    <text evidence="5">The sequence shown here is derived from an EMBL/GenBank/DDBJ whole genome shotgun (WGS) entry which is preliminary data.</text>
</comment>
<evidence type="ECO:0008006" key="7">
    <source>
        <dbReference type="Google" id="ProtNLM"/>
    </source>
</evidence>
<feature type="domain" description="Vid27 PH-like" evidence="3">
    <location>
        <begin position="224"/>
        <end position="324"/>
    </location>
</feature>
<dbReference type="InterPro" id="IPR036322">
    <property type="entry name" value="WD40_repeat_dom_sf"/>
</dbReference>